<dbReference type="InterPro" id="IPR045005">
    <property type="entry name" value="BPM1-6"/>
</dbReference>
<evidence type="ECO:0000313" key="3">
    <source>
        <dbReference type="EMBL" id="CAD40916.2"/>
    </source>
</evidence>
<feature type="compositionally biased region" description="Basic residues" evidence="1">
    <location>
        <begin position="227"/>
        <end position="242"/>
    </location>
</feature>
<feature type="domain" description="MATH" evidence="2">
    <location>
        <begin position="23"/>
        <end position="144"/>
    </location>
</feature>
<feature type="compositionally biased region" description="Basic residues" evidence="1">
    <location>
        <begin position="179"/>
        <end position="190"/>
    </location>
</feature>
<sequence>MPTSTGSRKPVRSASTIIAGTESGQHLLKIDGYSHTKDKLPTPGSNVKSRSFRVGGHSWHISYYPSGNDSDKANCISIFLNLDDDVDVKAQFKFSLLDRAGRQPARLQKQRVGVCEFHPEGRAGEIGVSPGRLPHDRVRPHRLHGAADGGHRRRHRNAAAAAAAYGGGPTVGPAPAPRRPPRHRGGRRRDVRGQREDVRGTQAGARGPVSGVPCRAFWAKQGAGCHDRRRGGSHRHTHRRHGGAGLRGSAPLHVHRLAAGARDDERRRGRGGDAPGPGRGGEQVQDGEAEAGVRAQTVRVRERENGCFHACIRPGAPLRWPQGEVLAFPRRSSESERDREGSII</sequence>
<dbReference type="PROSITE" id="PS50144">
    <property type="entry name" value="MATH"/>
    <property type="match status" value="1"/>
</dbReference>
<dbReference type="PANTHER" id="PTHR26379">
    <property type="entry name" value="BTB/POZ AND MATH DOMAIN-CONTAINING PROTEIN 1"/>
    <property type="match status" value="1"/>
</dbReference>
<dbReference type="Proteomes" id="UP000000763">
    <property type="component" value="Chromosome 4"/>
</dbReference>
<dbReference type="EMBL" id="AL606626">
    <property type="protein sequence ID" value="CAD40916.2"/>
    <property type="molecule type" value="Genomic_DNA"/>
</dbReference>
<feature type="compositionally biased region" description="Basic and acidic residues" evidence="1">
    <location>
        <begin position="261"/>
        <end position="271"/>
    </location>
</feature>
<dbReference type="Pfam" id="PF22486">
    <property type="entry name" value="MATH_2"/>
    <property type="match status" value="1"/>
</dbReference>
<dbReference type="Gene3D" id="2.60.210.10">
    <property type="entry name" value="Apoptosis, Tumor Necrosis Factor Receptor Associated Protein 2, Chain A"/>
    <property type="match status" value="1"/>
</dbReference>
<feature type="compositionally biased region" description="Gly residues" evidence="1">
    <location>
        <begin position="272"/>
        <end position="281"/>
    </location>
</feature>
<proteinExistence type="predicted"/>
<reference evidence="4" key="2">
    <citation type="journal article" date="2008" name="Nucleic Acids Res.">
        <title>The rice annotation project database (RAP-DB): 2008 update.</title>
        <authorList>
            <consortium name="The rice annotation project (RAP)"/>
        </authorList>
    </citation>
    <scope>GENOME REANNOTATION</scope>
    <source>
        <strain evidence="4">cv. Nipponbare</strain>
    </source>
</reference>
<dbReference type="InterPro" id="IPR008974">
    <property type="entry name" value="TRAF-like"/>
</dbReference>
<evidence type="ECO:0000256" key="1">
    <source>
        <dbReference type="SAM" id="MobiDB-lite"/>
    </source>
</evidence>
<dbReference type="Gramene" id="Os04t0433000-01">
    <property type="protein sequence ID" value="Os04t0433000-01"/>
    <property type="gene ID" value="Os04g0433000"/>
</dbReference>
<dbReference type="AlphaFoldDB" id="A0A0N7KJ31"/>
<feature type="region of interest" description="Disordered" evidence="1">
    <location>
        <begin position="223"/>
        <end position="293"/>
    </location>
</feature>
<name>A0A0N7KJ31_ORYSJ</name>
<organism evidence="3 4">
    <name type="scientific">Oryza sativa subsp. japonica</name>
    <name type="common">Rice</name>
    <dbReference type="NCBI Taxonomy" id="39947"/>
    <lineage>
        <taxon>Eukaryota</taxon>
        <taxon>Viridiplantae</taxon>
        <taxon>Streptophyta</taxon>
        <taxon>Embryophyta</taxon>
        <taxon>Tracheophyta</taxon>
        <taxon>Spermatophyta</taxon>
        <taxon>Magnoliopsida</taxon>
        <taxon>Liliopsida</taxon>
        <taxon>Poales</taxon>
        <taxon>Poaceae</taxon>
        <taxon>BOP clade</taxon>
        <taxon>Oryzoideae</taxon>
        <taxon>Oryzeae</taxon>
        <taxon>Oryzinae</taxon>
        <taxon>Oryza</taxon>
        <taxon>Oryza sativa</taxon>
    </lineage>
</organism>
<reference evidence="4" key="1">
    <citation type="journal article" date="2005" name="Nature">
        <title>The map-based sequence of the rice genome.</title>
        <authorList>
            <consortium name="International rice genome sequencing project (IRGSP)"/>
            <person name="Matsumoto T."/>
            <person name="Wu J."/>
            <person name="Kanamori H."/>
            <person name="Katayose Y."/>
            <person name="Fujisawa M."/>
            <person name="Namiki N."/>
            <person name="Mizuno H."/>
            <person name="Yamamoto K."/>
            <person name="Antonio B.A."/>
            <person name="Baba T."/>
            <person name="Sakata K."/>
            <person name="Nagamura Y."/>
            <person name="Aoki H."/>
            <person name="Arikawa K."/>
            <person name="Arita K."/>
            <person name="Bito T."/>
            <person name="Chiden Y."/>
            <person name="Fujitsuka N."/>
            <person name="Fukunaka R."/>
            <person name="Hamada M."/>
            <person name="Harada C."/>
            <person name="Hayashi A."/>
            <person name="Hijishita S."/>
            <person name="Honda M."/>
            <person name="Hosokawa S."/>
            <person name="Ichikawa Y."/>
            <person name="Idonuma A."/>
            <person name="Iijima M."/>
            <person name="Ikeda M."/>
            <person name="Ikeno M."/>
            <person name="Ito K."/>
            <person name="Ito S."/>
            <person name="Ito T."/>
            <person name="Ito Y."/>
            <person name="Ito Y."/>
            <person name="Iwabuchi A."/>
            <person name="Kamiya K."/>
            <person name="Karasawa W."/>
            <person name="Kurita K."/>
            <person name="Katagiri S."/>
            <person name="Kikuta A."/>
            <person name="Kobayashi H."/>
            <person name="Kobayashi N."/>
            <person name="Machita K."/>
            <person name="Maehara T."/>
            <person name="Masukawa M."/>
            <person name="Mizubayashi T."/>
            <person name="Mukai Y."/>
            <person name="Nagasaki H."/>
            <person name="Nagata Y."/>
            <person name="Naito S."/>
            <person name="Nakashima M."/>
            <person name="Nakama Y."/>
            <person name="Nakamichi Y."/>
            <person name="Nakamura M."/>
            <person name="Meguro A."/>
            <person name="Negishi M."/>
            <person name="Ohta I."/>
            <person name="Ohta T."/>
            <person name="Okamoto M."/>
            <person name="Ono N."/>
            <person name="Saji S."/>
            <person name="Sakaguchi M."/>
            <person name="Sakai K."/>
            <person name="Shibata M."/>
            <person name="Shimokawa T."/>
            <person name="Song J."/>
            <person name="Takazaki Y."/>
            <person name="Terasawa K."/>
            <person name="Tsugane M."/>
            <person name="Tsuji K."/>
            <person name="Ueda S."/>
            <person name="Waki K."/>
            <person name="Yamagata H."/>
            <person name="Yamamoto M."/>
            <person name="Yamamoto S."/>
            <person name="Yamane H."/>
            <person name="Yoshiki S."/>
            <person name="Yoshihara R."/>
            <person name="Yukawa K."/>
            <person name="Zhong H."/>
            <person name="Yano M."/>
            <person name="Yuan Q."/>
            <person name="Ouyang S."/>
            <person name="Liu J."/>
            <person name="Jones K.M."/>
            <person name="Gansberger K."/>
            <person name="Moffat K."/>
            <person name="Hill J."/>
            <person name="Bera J."/>
            <person name="Fadrosh D."/>
            <person name="Jin S."/>
            <person name="Johri S."/>
            <person name="Kim M."/>
            <person name="Overton L."/>
            <person name="Reardon M."/>
            <person name="Tsitrin T."/>
            <person name="Vuong H."/>
            <person name="Weaver B."/>
            <person name="Ciecko A."/>
            <person name="Tallon L."/>
            <person name="Jackson J."/>
            <person name="Pai G."/>
            <person name="Aken S.V."/>
            <person name="Utterback T."/>
            <person name="Reidmuller S."/>
            <person name="Feldblyum T."/>
            <person name="Hsiao J."/>
            <person name="Zismann V."/>
            <person name="Iobst S."/>
            <person name="de Vazeille A.R."/>
            <person name="Buell C.R."/>
            <person name="Ying K."/>
            <person name="Li Y."/>
            <person name="Lu T."/>
            <person name="Huang Y."/>
            <person name="Zhao Q."/>
            <person name="Feng Q."/>
            <person name="Zhang L."/>
            <person name="Zhu J."/>
            <person name="Weng Q."/>
            <person name="Mu J."/>
            <person name="Lu Y."/>
            <person name="Fan D."/>
            <person name="Liu Y."/>
            <person name="Guan J."/>
            <person name="Zhang Y."/>
            <person name="Yu S."/>
            <person name="Liu X."/>
            <person name="Zhang Y."/>
            <person name="Hong G."/>
            <person name="Han B."/>
            <person name="Choisne N."/>
            <person name="Demange N."/>
            <person name="Orjeda G."/>
            <person name="Samain S."/>
            <person name="Cattolico L."/>
            <person name="Pelletier E."/>
            <person name="Couloux A."/>
            <person name="Segurens B."/>
            <person name="Wincker P."/>
            <person name="D'Hont A."/>
            <person name="Scarpelli C."/>
            <person name="Weissenbach J."/>
            <person name="Salanoubat M."/>
            <person name="Quetier F."/>
            <person name="Yu Y."/>
            <person name="Kim H.R."/>
            <person name="Rambo T."/>
            <person name="Currie J."/>
            <person name="Collura K."/>
            <person name="Luo M."/>
            <person name="Yang T."/>
            <person name="Ammiraju J.S.S."/>
            <person name="Engler F."/>
            <person name="Soderlund C."/>
            <person name="Wing R.A."/>
            <person name="Palmer L.E."/>
            <person name="de la Bastide M."/>
            <person name="Spiegel L."/>
            <person name="Nascimento L."/>
            <person name="Zutavern T."/>
            <person name="O'Shaughnessy A."/>
            <person name="Dike S."/>
            <person name="Dedhia N."/>
            <person name="Preston R."/>
            <person name="Balija V."/>
            <person name="McCombie W.R."/>
            <person name="Chow T."/>
            <person name="Chen H."/>
            <person name="Chung M."/>
            <person name="Chen C."/>
            <person name="Shaw J."/>
            <person name="Wu H."/>
            <person name="Hsiao K."/>
            <person name="Chao Y."/>
            <person name="Chu M."/>
            <person name="Cheng C."/>
            <person name="Hour A."/>
            <person name="Lee P."/>
            <person name="Lin S."/>
            <person name="Lin Y."/>
            <person name="Liou J."/>
            <person name="Liu S."/>
            <person name="Hsing Y."/>
            <person name="Raghuvanshi S."/>
            <person name="Mohanty A."/>
            <person name="Bharti A.K."/>
            <person name="Gaur A."/>
            <person name="Gupta V."/>
            <person name="Kumar D."/>
            <person name="Ravi V."/>
            <person name="Vij S."/>
            <person name="Kapur A."/>
            <person name="Khurana P."/>
            <person name="Khurana P."/>
            <person name="Khurana J.P."/>
            <person name="Tyagi A.K."/>
            <person name="Gaikwad K."/>
            <person name="Singh A."/>
            <person name="Dalal V."/>
            <person name="Srivastava S."/>
            <person name="Dixit A."/>
            <person name="Pal A.K."/>
            <person name="Ghazi I.A."/>
            <person name="Yadav M."/>
            <person name="Pandit A."/>
            <person name="Bhargava A."/>
            <person name="Sureshbabu K."/>
            <person name="Batra K."/>
            <person name="Sharma T.R."/>
            <person name="Mohapatra T."/>
            <person name="Singh N.K."/>
            <person name="Messing J."/>
            <person name="Nelson A.B."/>
            <person name="Fuks G."/>
            <person name="Kavchok S."/>
            <person name="Keizer G."/>
            <person name="Linton E."/>
            <person name="Llaca V."/>
            <person name="Song R."/>
            <person name="Tanyolac B."/>
            <person name="Young S."/>
            <person name="Ho-Il K."/>
            <person name="Hahn J.H."/>
            <person name="Sangsakoo G."/>
            <person name="Vanavichit A."/>
            <person name="de Mattos Luiz.A.T."/>
            <person name="Zimmer P.D."/>
            <person name="Malone G."/>
            <person name="Dellagostin O."/>
            <person name="de Oliveira A.C."/>
            <person name="Bevan M."/>
            <person name="Bancroft I."/>
            <person name="Minx P."/>
            <person name="Cordum H."/>
            <person name="Wilson R."/>
            <person name="Cheng Z."/>
            <person name="Jin W."/>
            <person name="Jiang J."/>
            <person name="Leong S.A."/>
            <person name="Iwama H."/>
            <person name="Gojobori T."/>
            <person name="Itoh T."/>
            <person name="Niimura Y."/>
            <person name="Fujii Y."/>
            <person name="Habara T."/>
            <person name="Sakai H."/>
            <person name="Sato Y."/>
            <person name="Wilson G."/>
            <person name="Kumar K."/>
            <person name="McCouch S."/>
            <person name="Juretic N."/>
            <person name="Hoen D."/>
            <person name="Wright S."/>
            <person name="Bruskiewich R."/>
            <person name="Bureau T."/>
            <person name="Miyao A."/>
            <person name="Hirochika H."/>
            <person name="Nishikawa T."/>
            <person name="Kadowaki K."/>
            <person name="Sugiura M."/>
            <person name="Burr B."/>
            <person name="Sasaki T."/>
        </authorList>
    </citation>
    <scope>NUCLEOTIDE SEQUENCE [LARGE SCALE GENOMIC DNA]</scope>
    <source>
        <strain evidence="4">cv. Nipponbare</strain>
    </source>
</reference>
<dbReference type="SUPFAM" id="SSF49599">
    <property type="entry name" value="TRAF domain-like"/>
    <property type="match status" value="1"/>
</dbReference>
<gene>
    <name evidence="3" type="ORF">OSJNBa0088K19.4</name>
</gene>
<dbReference type="PANTHER" id="PTHR26379:SF282">
    <property type="entry name" value="OS04G0433000 PROTEIN"/>
    <property type="match status" value="1"/>
</dbReference>
<dbReference type="CDD" id="cd00121">
    <property type="entry name" value="MATH"/>
    <property type="match status" value="1"/>
</dbReference>
<protein>
    <submittedName>
        <fullName evidence="3">OSJNBa0088K19.4 protein</fullName>
    </submittedName>
</protein>
<evidence type="ECO:0000313" key="4">
    <source>
        <dbReference type="Proteomes" id="UP000000763"/>
    </source>
</evidence>
<accession>A0A0N7KJ31</accession>
<evidence type="ECO:0000259" key="2">
    <source>
        <dbReference type="PROSITE" id="PS50144"/>
    </source>
</evidence>
<feature type="region of interest" description="Disordered" evidence="1">
    <location>
        <begin position="125"/>
        <end position="210"/>
    </location>
</feature>
<dbReference type="GO" id="GO:0016567">
    <property type="term" value="P:protein ubiquitination"/>
    <property type="evidence" value="ECO:0007669"/>
    <property type="project" value="InterPro"/>
</dbReference>
<dbReference type="InterPro" id="IPR002083">
    <property type="entry name" value="MATH/TRAF_dom"/>
</dbReference>